<name>A0A2W5X1Y8_9MICO</name>
<dbReference type="Pfam" id="PF10066">
    <property type="entry name" value="DUF2304"/>
    <property type="match status" value="1"/>
</dbReference>
<keyword evidence="3" id="KW-1185">Reference proteome</keyword>
<dbReference type="RefSeq" id="WP_111250192.1">
    <property type="nucleotide sequence ID" value="NZ_QKWH01000002.1"/>
</dbReference>
<reference evidence="2 3" key="1">
    <citation type="submission" date="2018-06" db="EMBL/GenBank/DDBJ databases">
        <title>Whole genome sequencing of a novel hydrocarbon degrading bacterial strain, PW21 isolated from oil contaminated produced water sample.</title>
        <authorList>
            <person name="Nagkirti P."/>
            <person name="Shaikh A."/>
            <person name="Gowdaman V."/>
            <person name="Engineer A.E."/>
            <person name="Dagar S."/>
            <person name="Dhakephalkar P.K."/>
        </authorList>
    </citation>
    <scope>NUCLEOTIDE SEQUENCE [LARGE SCALE GENOMIC DNA]</scope>
    <source>
        <strain evidence="2 3">PW21</strain>
    </source>
</reference>
<gene>
    <name evidence="2" type="ORF">DNL40_05395</name>
</gene>
<organism evidence="2 3">
    <name type="scientific">Xylanimonas oleitrophica</name>
    <dbReference type="NCBI Taxonomy" id="2607479"/>
    <lineage>
        <taxon>Bacteria</taxon>
        <taxon>Bacillati</taxon>
        <taxon>Actinomycetota</taxon>
        <taxon>Actinomycetes</taxon>
        <taxon>Micrococcales</taxon>
        <taxon>Promicromonosporaceae</taxon>
        <taxon>Xylanimonas</taxon>
    </lineage>
</organism>
<keyword evidence="1" id="KW-1133">Transmembrane helix</keyword>
<keyword evidence="1" id="KW-0472">Membrane</keyword>
<evidence type="ECO:0000313" key="3">
    <source>
        <dbReference type="Proteomes" id="UP000248783"/>
    </source>
</evidence>
<dbReference type="AlphaFoldDB" id="A0A2W5X1Y8"/>
<feature type="transmembrane region" description="Helical" evidence="1">
    <location>
        <begin position="64"/>
        <end position="81"/>
    </location>
</feature>
<accession>A0A2W5X1Y8</accession>
<keyword evidence="1" id="KW-0812">Transmembrane</keyword>
<dbReference type="Proteomes" id="UP000248783">
    <property type="component" value="Unassembled WGS sequence"/>
</dbReference>
<sequence length="122" mass="13376">MLIQILLVIAVVALLVMLARSTADARHQAITRLAIGLFFVAALGTILWPHALTRVAQLVGVGRGTDLLLYGLVILFIAQVARSHRRSNELQRKITVLARQLALSEARHNGGQVAADRQPRDR</sequence>
<feature type="transmembrane region" description="Helical" evidence="1">
    <location>
        <begin position="33"/>
        <end position="52"/>
    </location>
</feature>
<comment type="caution">
    <text evidence="2">The sequence shown here is derived from an EMBL/GenBank/DDBJ whole genome shotgun (WGS) entry which is preliminary data.</text>
</comment>
<evidence type="ECO:0000313" key="2">
    <source>
        <dbReference type="EMBL" id="PZR54335.1"/>
    </source>
</evidence>
<dbReference type="InterPro" id="IPR019277">
    <property type="entry name" value="DUF2304"/>
</dbReference>
<evidence type="ECO:0000256" key="1">
    <source>
        <dbReference type="SAM" id="Phobius"/>
    </source>
</evidence>
<proteinExistence type="predicted"/>
<protein>
    <submittedName>
        <fullName evidence="2">DUF2304 domain-containing protein</fullName>
    </submittedName>
</protein>
<dbReference type="EMBL" id="QKWH01000002">
    <property type="protein sequence ID" value="PZR54335.1"/>
    <property type="molecule type" value="Genomic_DNA"/>
</dbReference>